<keyword evidence="2" id="KW-1185">Reference proteome</keyword>
<dbReference type="Proteomes" id="UP000215590">
    <property type="component" value="Unassembled WGS sequence"/>
</dbReference>
<organism evidence="1 2">
    <name type="scientific">Brucella thiophenivorans</name>
    <dbReference type="NCBI Taxonomy" id="571255"/>
    <lineage>
        <taxon>Bacteria</taxon>
        <taxon>Pseudomonadati</taxon>
        <taxon>Pseudomonadota</taxon>
        <taxon>Alphaproteobacteria</taxon>
        <taxon>Hyphomicrobiales</taxon>
        <taxon>Brucellaceae</taxon>
        <taxon>Brucella/Ochrobactrum group</taxon>
        <taxon>Brucella</taxon>
    </lineage>
</organism>
<protein>
    <submittedName>
        <fullName evidence="1">Uncharacterized protein</fullName>
    </submittedName>
</protein>
<name>A0A256FJR9_9HYPH</name>
<accession>A0A256FJR9</accession>
<proteinExistence type="predicted"/>
<reference evidence="1 2" key="1">
    <citation type="submission" date="2017-07" db="EMBL/GenBank/DDBJ databases">
        <title>Phylogenetic study on the rhizospheric bacterium Ochrobactrum sp. A44.</title>
        <authorList>
            <person name="Krzyzanowska D.M."/>
            <person name="Ossowicki A."/>
            <person name="Rajewska M."/>
            <person name="Maciag T."/>
            <person name="Kaczynski Z."/>
            <person name="Czerwicka M."/>
            <person name="Jafra S."/>
        </authorList>
    </citation>
    <scope>NUCLEOTIDE SEQUENCE [LARGE SCALE GENOMIC DNA]</scope>
    <source>
        <strain evidence="1 2">DSM 7216</strain>
    </source>
</reference>
<dbReference type="EMBL" id="NNRJ01000051">
    <property type="protein sequence ID" value="OYR15095.1"/>
    <property type="molecule type" value="Genomic_DNA"/>
</dbReference>
<sequence length="37" mass="4159">MLAICTQRCLRELPASIFSHDASLSAYRGDIFFKIIA</sequence>
<evidence type="ECO:0000313" key="2">
    <source>
        <dbReference type="Proteomes" id="UP000215590"/>
    </source>
</evidence>
<comment type="caution">
    <text evidence="1">The sequence shown here is derived from an EMBL/GenBank/DDBJ whole genome shotgun (WGS) entry which is preliminary data.</text>
</comment>
<evidence type="ECO:0000313" key="1">
    <source>
        <dbReference type="EMBL" id="OYR15095.1"/>
    </source>
</evidence>
<gene>
    <name evidence="1" type="ORF">CEV31_3191</name>
</gene>
<dbReference type="AlphaFoldDB" id="A0A256FJR9"/>